<dbReference type="GO" id="GO:0016020">
    <property type="term" value="C:membrane"/>
    <property type="evidence" value="ECO:0007669"/>
    <property type="project" value="UniProtKB-SubCell"/>
</dbReference>
<dbReference type="EMBL" id="KN832882">
    <property type="protein sequence ID" value="KIM97181.1"/>
    <property type="molecule type" value="Genomic_DNA"/>
</dbReference>
<feature type="transmembrane region" description="Helical" evidence="6">
    <location>
        <begin position="337"/>
        <end position="357"/>
    </location>
</feature>
<keyword evidence="2" id="KW-0813">Transport</keyword>
<feature type="transmembrane region" description="Helical" evidence="6">
    <location>
        <begin position="20"/>
        <end position="37"/>
    </location>
</feature>
<dbReference type="SUPFAM" id="SSF103473">
    <property type="entry name" value="MFS general substrate transporter"/>
    <property type="match status" value="1"/>
</dbReference>
<feature type="transmembrane region" description="Helical" evidence="6">
    <location>
        <begin position="179"/>
        <end position="204"/>
    </location>
</feature>
<keyword evidence="9" id="KW-1185">Reference proteome</keyword>
<dbReference type="GO" id="GO:0022857">
    <property type="term" value="F:transmembrane transporter activity"/>
    <property type="evidence" value="ECO:0007669"/>
    <property type="project" value="InterPro"/>
</dbReference>
<evidence type="ECO:0000256" key="2">
    <source>
        <dbReference type="ARBA" id="ARBA00022448"/>
    </source>
</evidence>
<sequence length="366" mass="40211">MVSEFPINLIFQKFSIARTCGVFIVLWGSVLLCLAAANDFAGLVTVRFFLGMLESGVSPCFVLLTSMFYKRSEQPFRTSIWFSMNGLANVLGGLIGYGIGSIHAGIPAWKFPFIIFGSATVVWGFVFLLRTPSNPAKAKWLTEKEKAIAVLRVAENETGIDNRKFKWYQAKEAFQDINFWILNLLIIASCIPNGSISAFGPLIVNGFGFTKFQSTLLNMPSGAAQILALWIAGYITMKVNGSRHFVMIGGVLVAIIGSSLIYALPNSHRVARLIGYYLLVGFSVTFVQTLNLIQANVAGRTKKTVVTSSIFISYCVGNLIGPQLFFAREQPRYQSGFASMLVCFGVLGFLCGVSYIVNRKENSRVS</sequence>
<evidence type="ECO:0000256" key="6">
    <source>
        <dbReference type="SAM" id="Phobius"/>
    </source>
</evidence>
<dbReference type="AlphaFoldDB" id="A0A0C3H403"/>
<organism evidence="8 9">
    <name type="scientific">Oidiodendron maius (strain Zn)</name>
    <dbReference type="NCBI Taxonomy" id="913774"/>
    <lineage>
        <taxon>Eukaryota</taxon>
        <taxon>Fungi</taxon>
        <taxon>Dikarya</taxon>
        <taxon>Ascomycota</taxon>
        <taxon>Pezizomycotina</taxon>
        <taxon>Leotiomycetes</taxon>
        <taxon>Leotiomycetes incertae sedis</taxon>
        <taxon>Myxotrichaceae</taxon>
        <taxon>Oidiodendron</taxon>
    </lineage>
</organism>
<dbReference type="PROSITE" id="PS50850">
    <property type="entry name" value="MFS"/>
    <property type="match status" value="1"/>
</dbReference>
<dbReference type="Pfam" id="PF07690">
    <property type="entry name" value="MFS_1"/>
    <property type="match status" value="1"/>
</dbReference>
<dbReference type="InterPro" id="IPR020846">
    <property type="entry name" value="MFS_dom"/>
</dbReference>
<feature type="transmembrane region" description="Helical" evidence="6">
    <location>
        <begin position="81"/>
        <end position="99"/>
    </location>
</feature>
<name>A0A0C3H403_OIDMZ</name>
<gene>
    <name evidence="8" type="ORF">OIDMADRAFT_130322</name>
</gene>
<reference evidence="9" key="2">
    <citation type="submission" date="2015-01" db="EMBL/GenBank/DDBJ databases">
        <title>Evolutionary Origins and Diversification of the Mycorrhizal Mutualists.</title>
        <authorList>
            <consortium name="DOE Joint Genome Institute"/>
            <consortium name="Mycorrhizal Genomics Consortium"/>
            <person name="Kohler A."/>
            <person name="Kuo A."/>
            <person name="Nagy L.G."/>
            <person name="Floudas D."/>
            <person name="Copeland A."/>
            <person name="Barry K.W."/>
            <person name="Cichocki N."/>
            <person name="Veneault-Fourrey C."/>
            <person name="LaButti K."/>
            <person name="Lindquist E.A."/>
            <person name="Lipzen A."/>
            <person name="Lundell T."/>
            <person name="Morin E."/>
            <person name="Murat C."/>
            <person name="Riley R."/>
            <person name="Ohm R."/>
            <person name="Sun H."/>
            <person name="Tunlid A."/>
            <person name="Henrissat B."/>
            <person name="Grigoriev I.V."/>
            <person name="Hibbett D.S."/>
            <person name="Martin F."/>
        </authorList>
    </citation>
    <scope>NUCLEOTIDE SEQUENCE [LARGE SCALE GENOMIC DNA]</scope>
    <source>
        <strain evidence="9">Zn</strain>
    </source>
</reference>
<dbReference type="InterPro" id="IPR011701">
    <property type="entry name" value="MFS"/>
</dbReference>
<evidence type="ECO:0000313" key="8">
    <source>
        <dbReference type="EMBL" id="KIM97181.1"/>
    </source>
</evidence>
<dbReference type="OrthoDB" id="6730379at2759"/>
<proteinExistence type="predicted"/>
<dbReference type="InterPro" id="IPR036259">
    <property type="entry name" value="MFS_trans_sf"/>
</dbReference>
<evidence type="ECO:0000256" key="4">
    <source>
        <dbReference type="ARBA" id="ARBA00022989"/>
    </source>
</evidence>
<feature type="transmembrane region" description="Helical" evidence="6">
    <location>
        <begin position="274"/>
        <end position="293"/>
    </location>
</feature>
<evidence type="ECO:0000256" key="3">
    <source>
        <dbReference type="ARBA" id="ARBA00022692"/>
    </source>
</evidence>
<dbReference type="HOGENOM" id="CLU_001265_0_5_1"/>
<feature type="transmembrane region" description="Helical" evidence="6">
    <location>
        <begin position="305"/>
        <end position="325"/>
    </location>
</feature>
<keyword evidence="3 6" id="KW-0812">Transmembrane</keyword>
<feature type="transmembrane region" description="Helical" evidence="6">
    <location>
        <begin position="111"/>
        <end position="129"/>
    </location>
</feature>
<keyword evidence="5 6" id="KW-0472">Membrane</keyword>
<dbReference type="Proteomes" id="UP000054321">
    <property type="component" value="Unassembled WGS sequence"/>
</dbReference>
<protein>
    <recommendedName>
        <fullName evidence="7">Major facilitator superfamily (MFS) profile domain-containing protein</fullName>
    </recommendedName>
</protein>
<feature type="domain" description="Major facilitator superfamily (MFS) profile" evidence="7">
    <location>
        <begin position="1"/>
        <end position="363"/>
    </location>
</feature>
<feature type="transmembrane region" description="Helical" evidence="6">
    <location>
        <begin position="244"/>
        <end position="262"/>
    </location>
</feature>
<feature type="transmembrane region" description="Helical" evidence="6">
    <location>
        <begin position="49"/>
        <end position="69"/>
    </location>
</feature>
<evidence type="ECO:0000256" key="1">
    <source>
        <dbReference type="ARBA" id="ARBA00004141"/>
    </source>
</evidence>
<keyword evidence="4 6" id="KW-1133">Transmembrane helix</keyword>
<evidence type="ECO:0000256" key="5">
    <source>
        <dbReference type="ARBA" id="ARBA00023136"/>
    </source>
</evidence>
<dbReference type="InParanoid" id="A0A0C3H403"/>
<dbReference type="STRING" id="913774.A0A0C3H403"/>
<dbReference type="Gene3D" id="1.20.1250.20">
    <property type="entry name" value="MFS general substrate transporter like domains"/>
    <property type="match status" value="2"/>
</dbReference>
<comment type="subcellular location">
    <subcellularLocation>
        <location evidence="1">Membrane</location>
        <topology evidence="1">Multi-pass membrane protein</topology>
    </subcellularLocation>
</comment>
<evidence type="ECO:0000259" key="7">
    <source>
        <dbReference type="PROSITE" id="PS50850"/>
    </source>
</evidence>
<evidence type="ECO:0000313" key="9">
    <source>
        <dbReference type="Proteomes" id="UP000054321"/>
    </source>
</evidence>
<dbReference type="PANTHER" id="PTHR43791:SF97">
    <property type="entry name" value="ALLANTOATE TRANSPORTER, PUTATIVE (AFU_ORTHOLOGUE AFUA_1G14700)-RELATED"/>
    <property type="match status" value="1"/>
</dbReference>
<reference evidence="8 9" key="1">
    <citation type="submission" date="2014-04" db="EMBL/GenBank/DDBJ databases">
        <authorList>
            <consortium name="DOE Joint Genome Institute"/>
            <person name="Kuo A."/>
            <person name="Martino E."/>
            <person name="Perotto S."/>
            <person name="Kohler A."/>
            <person name="Nagy L.G."/>
            <person name="Floudas D."/>
            <person name="Copeland A."/>
            <person name="Barry K.W."/>
            <person name="Cichocki N."/>
            <person name="Veneault-Fourrey C."/>
            <person name="LaButti K."/>
            <person name="Lindquist E.A."/>
            <person name="Lipzen A."/>
            <person name="Lundell T."/>
            <person name="Morin E."/>
            <person name="Murat C."/>
            <person name="Sun H."/>
            <person name="Tunlid A."/>
            <person name="Henrissat B."/>
            <person name="Grigoriev I.V."/>
            <person name="Hibbett D.S."/>
            <person name="Martin F."/>
            <person name="Nordberg H.P."/>
            <person name="Cantor M.N."/>
            <person name="Hua S.X."/>
        </authorList>
    </citation>
    <scope>NUCLEOTIDE SEQUENCE [LARGE SCALE GENOMIC DNA]</scope>
    <source>
        <strain evidence="8 9">Zn</strain>
    </source>
</reference>
<feature type="transmembrane region" description="Helical" evidence="6">
    <location>
        <begin position="216"/>
        <end position="237"/>
    </location>
</feature>
<dbReference type="PANTHER" id="PTHR43791">
    <property type="entry name" value="PERMEASE-RELATED"/>
    <property type="match status" value="1"/>
</dbReference>
<accession>A0A0C3H403</accession>